<feature type="region of interest" description="Disordered" evidence="1">
    <location>
        <begin position="290"/>
        <end position="316"/>
    </location>
</feature>
<evidence type="ECO:0000313" key="2">
    <source>
        <dbReference type="EMBL" id="KAK7801520.1"/>
    </source>
</evidence>
<gene>
    <name evidence="2" type="ORF">U0070_010564</name>
</gene>
<name>A0AAW0HFL0_MYOGA</name>
<organism evidence="2 3">
    <name type="scientific">Myodes glareolus</name>
    <name type="common">Bank vole</name>
    <name type="synonym">Clethrionomys glareolus</name>
    <dbReference type="NCBI Taxonomy" id="447135"/>
    <lineage>
        <taxon>Eukaryota</taxon>
        <taxon>Metazoa</taxon>
        <taxon>Chordata</taxon>
        <taxon>Craniata</taxon>
        <taxon>Vertebrata</taxon>
        <taxon>Euteleostomi</taxon>
        <taxon>Mammalia</taxon>
        <taxon>Eutheria</taxon>
        <taxon>Euarchontoglires</taxon>
        <taxon>Glires</taxon>
        <taxon>Rodentia</taxon>
        <taxon>Myomorpha</taxon>
        <taxon>Muroidea</taxon>
        <taxon>Cricetidae</taxon>
        <taxon>Arvicolinae</taxon>
        <taxon>Myodes</taxon>
    </lineage>
</organism>
<reference evidence="2 3" key="1">
    <citation type="journal article" date="2023" name="bioRxiv">
        <title>Conserved and derived expression patterns and positive selection on dental genes reveal complex evolutionary context of ever-growing rodent molars.</title>
        <authorList>
            <person name="Calamari Z.T."/>
            <person name="Song A."/>
            <person name="Cohen E."/>
            <person name="Akter M."/>
            <person name="Roy R.D."/>
            <person name="Hallikas O."/>
            <person name="Christensen M.M."/>
            <person name="Li P."/>
            <person name="Marangoni P."/>
            <person name="Jernvall J."/>
            <person name="Klein O.D."/>
        </authorList>
    </citation>
    <scope>NUCLEOTIDE SEQUENCE [LARGE SCALE GENOMIC DNA]</scope>
    <source>
        <strain evidence="2">V071</strain>
    </source>
</reference>
<proteinExistence type="predicted"/>
<evidence type="ECO:0000256" key="1">
    <source>
        <dbReference type="SAM" id="MobiDB-lite"/>
    </source>
</evidence>
<comment type="caution">
    <text evidence="2">The sequence shown here is derived from an EMBL/GenBank/DDBJ whole genome shotgun (WGS) entry which is preliminary data.</text>
</comment>
<dbReference type="Proteomes" id="UP001488838">
    <property type="component" value="Unassembled WGS sequence"/>
</dbReference>
<dbReference type="AlphaFoldDB" id="A0AAW0HFL0"/>
<feature type="region of interest" description="Disordered" evidence="1">
    <location>
        <begin position="442"/>
        <end position="465"/>
    </location>
</feature>
<protein>
    <submittedName>
        <fullName evidence="2">Uncharacterized protein</fullName>
    </submittedName>
</protein>
<feature type="non-terminal residue" evidence="2">
    <location>
        <position position="524"/>
    </location>
</feature>
<keyword evidence="3" id="KW-1185">Reference proteome</keyword>
<sequence length="524" mass="56229">MALGRAGVVVGDSGCGRGPQWVVSEAGLVAAGITSVQGKACVGRVHDSEVGMAAPFLCVWEGRLLSVKFCFYFSIFSTVWMFWSHTWYSVLACIFNKRHLPACVVCILGGEGSLSILLEGVLPASVSIPGDGGVETHLVQPFLAIFPSPMWVAGGGAKFHVRVKAPHPSCIAQATESGLSLRGSKHSWRSQLFPHTPPASAVVTGTQSDGQRRAMLEWSIEVRSWAPASGCLTWIHRRKSQKASRGAAKSIHFPLELEVQKTAALLLRIPASPFLPHQFGWCPEASGNLKGFHTSEPGNTSDITKSGGAPSGGSPGDSFFPPSCSDSWGRRLAPLQLALLCAASPALLRAWHPFPTMSSILAHCMLRVLEQGGTSAWLTLGMLTFPELPSPTHTSTQEHPFLHWTGSSIFLFLLPSWTGCPGSRGSWHDLFHSDQSSTIPLGGASESLQETVPSASPPKSLPRTQCQEATGSFLGHSTCLSPPPPTFAKHLLWRGQLIMMTVTLQPRGDEARRRLLATKTPATR</sequence>
<accession>A0AAW0HFL0</accession>
<dbReference type="EMBL" id="JBBHLL010000499">
    <property type="protein sequence ID" value="KAK7801520.1"/>
    <property type="molecule type" value="Genomic_DNA"/>
</dbReference>
<evidence type="ECO:0000313" key="3">
    <source>
        <dbReference type="Proteomes" id="UP001488838"/>
    </source>
</evidence>